<reference evidence="1" key="1">
    <citation type="journal article" date="2021" name="Environ. Microbiol.">
        <title>Gene family expansions and transcriptome signatures uncover fungal adaptations to wood decay.</title>
        <authorList>
            <person name="Hage H."/>
            <person name="Miyauchi S."/>
            <person name="Viragh M."/>
            <person name="Drula E."/>
            <person name="Min B."/>
            <person name="Chaduli D."/>
            <person name="Navarro D."/>
            <person name="Favel A."/>
            <person name="Norest M."/>
            <person name="Lesage-Meessen L."/>
            <person name="Balint B."/>
            <person name="Merenyi Z."/>
            <person name="de Eugenio L."/>
            <person name="Morin E."/>
            <person name="Martinez A.T."/>
            <person name="Baldrian P."/>
            <person name="Stursova M."/>
            <person name="Martinez M.J."/>
            <person name="Novotny C."/>
            <person name="Magnuson J.K."/>
            <person name="Spatafora J.W."/>
            <person name="Maurice S."/>
            <person name="Pangilinan J."/>
            <person name="Andreopoulos W."/>
            <person name="LaButti K."/>
            <person name="Hundley H."/>
            <person name="Na H."/>
            <person name="Kuo A."/>
            <person name="Barry K."/>
            <person name="Lipzen A."/>
            <person name="Henrissat B."/>
            <person name="Riley R."/>
            <person name="Ahrendt S."/>
            <person name="Nagy L.G."/>
            <person name="Grigoriev I.V."/>
            <person name="Martin F."/>
            <person name="Rosso M.N."/>
        </authorList>
    </citation>
    <scope>NUCLEOTIDE SEQUENCE</scope>
    <source>
        <strain evidence="1">CBS 384.51</strain>
    </source>
</reference>
<evidence type="ECO:0000313" key="1">
    <source>
        <dbReference type="EMBL" id="KAI0087852.1"/>
    </source>
</evidence>
<protein>
    <submittedName>
        <fullName evidence="1">Uncharacterized protein</fullName>
    </submittedName>
</protein>
<dbReference type="EMBL" id="MU274916">
    <property type="protein sequence ID" value="KAI0087852.1"/>
    <property type="molecule type" value="Genomic_DNA"/>
</dbReference>
<proteinExistence type="predicted"/>
<organism evidence="1 2">
    <name type="scientific">Irpex rosettiformis</name>
    <dbReference type="NCBI Taxonomy" id="378272"/>
    <lineage>
        <taxon>Eukaryota</taxon>
        <taxon>Fungi</taxon>
        <taxon>Dikarya</taxon>
        <taxon>Basidiomycota</taxon>
        <taxon>Agaricomycotina</taxon>
        <taxon>Agaricomycetes</taxon>
        <taxon>Polyporales</taxon>
        <taxon>Irpicaceae</taxon>
        <taxon>Irpex</taxon>
    </lineage>
</organism>
<dbReference type="Proteomes" id="UP001055072">
    <property type="component" value="Unassembled WGS sequence"/>
</dbReference>
<keyword evidence="2" id="KW-1185">Reference proteome</keyword>
<gene>
    <name evidence="1" type="ORF">BDY19DRAFT_994740</name>
</gene>
<comment type="caution">
    <text evidence="1">The sequence shown here is derived from an EMBL/GenBank/DDBJ whole genome shotgun (WGS) entry which is preliminary data.</text>
</comment>
<accession>A0ACB8U0J5</accession>
<evidence type="ECO:0000313" key="2">
    <source>
        <dbReference type="Proteomes" id="UP001055072"/>
    </source>
</evidence>
<name>A0ACB8U0J5_9APHY</name>
<sequence>MSIRQRTTFRFSEDGDDSGPVLDEQEQEELINDLRQHSEVRNAQYVLLLQVLIAVSVILQLMYLFSGTRESPFVAILLPEATPSKPIPASTLFIAISLFLHANLSLSFLSQTHMIRRSVSSTFGGHVPLRYVFLFVASAIAPLLSSVLWQSWADLLWWSTTPCLVYFMYSAQCWFDEEAEAIRGLEKMRYDAKGA</sequence>